<keyword evidence="12" id="KW-1185">Reference proteome</keyword>
<evidence type="ECO:0000256" key="6">
    <source>
        <dbReference type="ARBA" id="ARBA00023288"/>
    </source>
</evidence>
<dbReference type="PANTHER" id="PTHR30329">
    <property type="entry name" value="STATOR ELEMENT OF FLAGELLAR MOTOR COMPLEX"/>
    <property type="match status" value="1"/>
</dbReference>
<dbReference type="NCBIfam" id="TIGR02802">
    <property type="entry name" value="Pal_lipo"/>
    <property type="match status" value="1"/>
</dbReference>
<keyword evidence="1 8" id="KW-0132">Cell division</keyword>
<dbReference type="Proteomes" id="UP000297564">
    <property type="component" value="Unassembled WGS sequence"/>
</dbReference>
<feature type="domain" description="OmpA-like" evidence="10">
    <location>
        <begin position="72"/>
        <end position="186"/>
    </location>
</feature>
<evidence type="ECO:0000256" key="5">
    <source>
        <dbReference type="ARBA" id="ARBA00023237"/>
    </source>
</evidence>
<gene>
    <name evidence="8 11" type="primary">pal</name>
    <name evidence="11" type="ORF">EZ242_03605</name>
</gene>
<protein>
    <recommendedName>
        <fullName evidence="8">Peptidoglycan-associated lipoprotein</fullName>
        <shortName evidence="8">PAL</shortName>
    </recommendedName>
</protein>
<organism evidence="11 12">
    <name type="scientific">Ramlibacter rhizophilus</name>
    <dbReference type="NCBI Taxonomy" id="1781167"/>
    <lineage>
        <taxon>Bacteria</taxon>
        <taxon>Pseudomonadati</taxon>
        <taxon>Pseudomonadota</taxon>
        <taxon>Betaproteobacteria</taxon>
        <taxon>Burkholderiales</taxon>
        <taxon>Comamonadaceae</taxon>
        <taxon>Ramlibacter</taxon>
    </lineage>
</organism>
<comment type="caution">
    <text evidence="11">The sequence shown here is derived from an EMBL/GenBank/DDBJ whole genome shotgun (WGS) entry which is preliminary data.</text>
</comment>
<evidence type="ECO:0000256" key="2">
    <source>
        <dbReference type="ARBA" id="ARBA00022729"/>
    </source>
</evidence>
<evidence type="ECO:0000256" key="8">
    <source>
        <dbReference type="HAMAP-Rule" id="MF_02204"/>
    </source>
</evidence>
<dbReference type="Gene3D" id="3.30.1330.60">
    <property type="entry name" value="OmpA-like domain"/>
    <property type="match status" value="1"/>
</dbReference>
<keyword evidence="6 8" id="KW-0449">Lipoprotein</keyword>
<evidence type="ECO:0000256" key="7">
    <source>
        <dbReference type="ARBA" id="ARBA00023306"/>
    </source>
</evidence>
<feature type="region of interest" description="Disordered" evidence="9">
    <location>
        <begin position="159"/>
        <end position="186"/>
    </location>
</feature>
<dbReference type="PRINTS" id="PR01021">
    <property type="entry name" value="OMPADOMAIN"/>
</dbReference>
<dbReference type="InterPro" id="IPR006665">
    <property type="entry name" value="OmpA-like"/>
</dbReference>
<evidence type="ECO:0000256" key="9">
    <source>
        <dbReference type="SAM" id="MobiDB-lite"/>
    </source>
</evidence>
<dbReference type="SUPFAM" id="SSF103088">
    <property type="entry name" value="OmpA-like"/>
    <property type="match status" value="1"/>
</dbReference>
<comment type="subunit">
    <text evidence="8">The Tol-Pal system is composed of five core proteins: the inner membrane proteins TolA, TolQ and TolR, the periplasmic protein TolB and the outer membrane protein Pal. They form a network linking the inner and outer membranes and the peptidoglycan layer.</text>
</comment>
<comment type="similarity">
    <text evidence="8">Belongs to the Pal lipoprotein family.</text>
</comment>
<sequence>MKKHLWGTVVLAAALAGCGSSVKLEDVPVVDRTATPGGGAGSTVPGGGAAVDPNAAAQSRVAPVAADEVGRQAPGPVGVGRVILFDYDSFVIKPEFQPLVEAHAKYLKANNGRRMTIEGHTDERGGREYNLALGQKRAEAVRRALVLLGVADSQLEPVSFGEEKPAEAGTEESSWARNRRAELAYR</sequence>
<keyword evidence="5 8" id="KW-0998">Cell outer membrane</keyword>
<dbReference type="OrthoDB" id="9809164at2"/>
<evidence type="ECO:0000256" key="1">
    <source>
        <dbReference type="ARBA" id="ARBA00022618"/>
    </source>
</evidence>
<dbReference type="InterPro" id="IPR039001">
    <property type="entry name" value="Pal"/>
</dbReference>
<dbReference type="InterPro" id="IPR014169">
    <property type="entry name" value="Pal_lipo_C"/>
</dbReference>
<proteinExistence type="inferred from homology"/>
<dbReference type="PROSITE" id="PS01068">
    <property type="entry name" value="OMPA_1"/>
    <property type="match status" value="1"/>
</dbReference>
<dbReference type="Pfam" id="PF00691">
    <property type="entry name" value="OmpA"/>
    <property type="match status" value="1"/>
</dbReference>
<evidence type="ECO:0000259" key="10">
    <source>
        <dbReference type="PROSITE" id="PS51123"/>
    </source>
</evidence>
<keyword evidence="4 8" id="KW-0564">Palmitate</keyword>
<dbReference type="GO" id="GO:0009279">
    <property type="term" value="C:cell outer membrane"/>
    <property type="evidence" value="ECO:0007669"/>
    <property type="project" value="UniProtKB-SubCell"/>
</dbReference>
<comment type="subcellular location">
    <subcellularLocation>
        <location evidence="8">Cell outer membrane</location>
        <topology evidence="8">Lipid-anchor</topology>
    </subcellularLocation>
</comment>
<dbReference type="PROSITE" id="PS51123">
    <property type="entry name" value="OMPA_2"/>
    <property type="match status" value="1"/>
</dbReference>
<dbReference type="RefSeq" id="WP_135283727.1">
    <property type="nucleotide sequence ID" value="NZ_SMLL01000001.1"/>
</dbReference>
<dbReference type="InterPro" id="IPR006690">
    <property type="entry name" value="OMPA-like_CS"/>
</dbReference>
<dbReference type="GO" id="GO:0051301">
    <property type="term" value="P:cell division"/>
    <property type="evidence" value="ECO:0007669"/>
    <property type="project" value="UniProtKB-UniRule"/>
</dbReference>
<accession>A0A4Z0C3Q7</accession>
<keyword evidence="7 8" id="KW-0131">Cell cycle</keyword>
<dbReference type="CDD" id="cd07185">
    <property type="entry name" value="OmpA_C-like"/>
    <property type="match status" value="1"/>
</dbReference>
<comment type="function">
    <text evidence="8">Part of the Tol-Pal system, which plays a role in outer membrane invagination during cell division and is important for maintaining outer membrane integrity.</text>
</comment>
<evidence type="ECO:0000256" key="3">
    <source>
        <dbReference type="ARBA" id="ARBA00023136"/>
    </source>
</evidence>
<dbReference type="InterPro" id="IPR036737">
    <property type="entry name" value="OmpA-like_sf"/>
</dbReference>
<evidence type="ECO:0000256" key="4">
    <source>
        <dbReference type="ARBA" id="ARBA00023139"/>
    </source>
</evidence>
<name>A0A4Z0C3Q7_9BURK</name>
<evidence type="ECO:0000313" key="11">
    <source>
        <dbReference type="EMBL" id="TFZ04845.1"/>
    </source>
</evidence>
<reference evidence="11 12" key="1">
    <citation type="submission" date="2019-03" db="EMBL/GenBank/DDBJ databases">
        <title>Ramlibacter rhizophilus CCTCC AB2015357, whole genome shotgun sequence.</title>
        <authorList>
            <person name="Zhang X."/>
            <person name="Feng G."/>
            <person name="Zhu H."/>
        </authorList>
    </citation>
    <scope>NUCLEOTIDE SEQUENCE [LARGE SCALE GENOMIC DNA]</scope>
    <source>
        <strain evidence="11 12">CCTCC AB2015357</strain>
    </source>
</reference>
<evidence type="ECO:0000313" key="12">
    <source>
        <dbReference type="Proteomes" id="UP000297564"/>
    </source>
</evidence>
<dbReference type="HAMAP" id="MF_02204">
    <property type="entry name" value="Pal"/>
    <property type="match status" value="1"/>
</dbReference>
<dbReference type="InterPro" id="IPR006664">
    <property type="entry name" value="OMP_bac"/>
</dbReference>
<dbReference type="PROSITE" id="PS51257">
    <property type="entry name" value="PROKAR_LIPOPROTEIN"/>
    <property type="match status" value="1"/>
</dbReference>
<keyword evidence="2 8" id="KW-0732">Signal</keyword>
<dbReference type="InterPro" id="IPR050330">
    <property type="entry name" value="Bact_OuterMem_StrucFunc"/>
</dbReference>
<keyword evidence="3 8" id="KW-0472">Membrane</keyword>
<dbReference type="AlphaFoldDB" id="A0A4Z0C3Q7"/>
<dbReference type="PANTHER" id="PTHR30329:SF21">
    <property type="entry name" value="LIPOPROTEIN YIAD-RELATED"/>
    <property type="match status" value="1"/>
</dbReference>
<dbReference type="EMBL" id="SMLL01000001">
    <property type="protein sequence ID" value="TFZ04845.1"/>
    <property type="molecule type" value="Genomic_DNA"/>
</dbReference>